<dbReference type="EMBL" id="CP015596">
    <property type="protein sequence ID" value="ANE79650.1"/>
    <property type="molecule type" value="Genomic_DNA"/>
</dbReference>
<dbReference type="OrthoDB" id="9813965at2"/>
<accession>A0A172UL82</accession>
<dbReference type="AlphaFoldDB" id="A0A172UL82"/>
<dbReference type="SUPFAM" id="SSF55008">
    <property type="entry name" value="HMA, heavy metal-associated domain"/>
    <property type="match status" value="1"/>
</dbReference>
<dbReference type="PROSITE" id="PS01047">
    <property type="entry name" value="HMA_1"/>
    <property type="match status" value="1"/>
</dbReference>
<gene>
    <name evidence="3" type="ORF">A7U43_10230</name>
</gene>
<dbReference type="InterPro" id="IPR017969">
    <property type="entry name" value="Heavy-metal-associated_CS"/>
</dbReference>
<dbReference type="Pfam" id="PF00403">
    <property type="entry name" value="HMA"/>
    <property type="match status" value="1"/>
</dbReference>
<dbReference type="Proteomes" id="UP000077143">
    <property type="component" value="Chromosome"/>
</dbReference>
<evidence type="ECO:0000259" key="2">
    <source>
        <dbReference type="PROSITE" id="PS50846"/>
    </source>
</evidence>
<keyword evidence="4" id="KW-1185">Reference proteome</keyword>
<name>A0A172UL82_9MYCO</name>
<dbReference type="InterPro" id="IPR036163">
    <property type="entry name" value="HMA_dom_sf"/>
</dbReference>
<keyword evidence="1" id="KW-0479">Metal-binding</keyword>
<protein>
    <submittedName>
        <fullName evidence="3">Heavy metal transporter</fullName>
    </submittedName>
</protein>
<evidence type="ECO:0000313" key="4">
    <source>
        <dbReference type="Proteomes" id="UP000077143"/>
    </source>
</evidence>
<reference evidence="3 4" key="1">
    <citation type="submission" date="2016-05" db="EMBL/GenBank/DDBJ databases">
        <title>Complete genome sequence of a phthalic acid esters degrading Mycobacterium sp. YC-RL4.</title>
        <authorList>
            <person name="Ren L."/>
            <person name="Fan S."/>
            <person name="Ruth N."/>
            <person name="Jia Y."/>
            <person name="Wang J."/>
            <person name="Qiao C."/>
        </authorList>
    </citation>
    <scope>NUCLEOTIDE SEQUENCE [LARGE SCALE GENOMIC DNA]</scope>
    <source>
        <strain evidence="3 4">YC-RL4</strain>
    </source>
</reference>
<dbReference type="Gene3D" id="3.30.70.100">
    <property type="match status" value="1"/>
</dbReference>
<evidence type="ECO:0000256" key="1">
    <source>
        <dbReference type="ARBA" id="ARBA00022723"/>
    </source>
</evidence>
<dbReference type="CDD" id="cd00371">
    <property type="entry name" value="HMA"/>
    <property type="match status" value="1"/>
</dbReference>
<dbReference type="GO" id="GO:0046872">
    <property type="term" value="F:metal ion binding"/>
    <property type="evidence" value="ECO:0007669"/>
    <property type="project" value="UniProtKB-KW"/>
</dbReference>
<dbReference type="RefSeq" id="WP_067994337.1">
    <property type="nucleotide sequence ID" value="NZ_CP015596.1"/>
</dbReference>
<dbReference type="PROSITE" id="PS50846">
    <property type="entry name" value="HMA_2"/>
    <property type="match status" value="1"/>
</dbReference>
<feature type="domain" description="HMA" evidence="2">
    <location>
        <begin position="1"/>
        <end position="64"/>
    </location>
</feature>
<organism evidence="3 4">
    <name type="scientific">Mycobacterium adipatum</name>
    <dbReference type="NCBI Taxonomy" id="1682113"/>
    <lineage>
        <taxon>Bacteria</taxon>
        <taxon>Bacillati</taxon>
        <taxon>Actinomycetota</taxon>
        <taxon>Actinomycetes</taxon>
        <taxon>Mycobacteriales</taxon>
        <taxon>Mycobacteriaceae</taxon>
        <taxon>Mycobacterium</taxon>
    </lineage>
</organism>
<proteinExistence type="predicted"/>
<evidence type="ECO:0000313" key="3">
    <source>
        <dbReference type="EMBL" id="ANE79650.1"/>
    </source>
</evidence>
<dbReference type="KEGG" id="madi:A7U43_10230"/>
<dbReference type="InterPro" id="IPR006121">
    <property type="entry name" value="HMA_dom"/>
</dbReference>
<dbReference type="STRING" id="1682113.A7U43_10230"/>
<sequence length="69" mass="6562">MSIVLEVHGMSCGHCVSAITAAVSPLAGVSAVDVDLAGATVTVAGTDDVAAVTAAIQDSGYDVGSAQSA</sequence>